<keyword evidence="3 8" id="KW-0479">Metal-binding</keyword>
<dbReference type="InterPro" id="IPR051395">
    <property type="entry name" value="Cytochrome_c_Peroxidase/MauG"/>
</dbReference>
<dbReference type="InterPro" id="IPR026259">
    <property type="entry name" value="MauG/Cytc_peroxidase"/>
</dbReference>
<dbReference type="PROSITE" id="PS51007">
    <property type="entry name" value="CYTC"/>
    <property type="match status" value="2"/>
</dbReference>
<feature type="domain" description="Cytochrome c" evidence="9">
    <location>
        <begin position="191"/>
        <end position="308"/>
    </location>
</feature>
<evidence type="ECO:0000256" key="7">
    <source>
        <dbReference type="ARBA" id="ARBA00023004"/>
    </source>
</evidence>
<evidence type="ECO:0000256" key="1">
    <source>
        <dbReference type="ARBA" id="ARBA00004418"/>
    </source>
</evidence>
<dbReference type="SUPFAM" id="SSF46626">
    <property type="entry name" value="Cytochrome c"/>
    <property type="match status" value="2"/>
</dbReference>
<keyword evidence="7 8" id="KW-0408">Iron</keyword>
<proteinExistence type="predicted"/>
<accession>A0ABX9KCD2</accession>
<dbReference type="PROSITE" id="PS51257">
    <property type="entry name" value="PROKAR_LIPOPROTEIN"/>
    <property type="match status" value="1"/>
</dbReference>
<evidence type="ECO:0000313" key="11">
    <source>
        <dbReference type="Proteomes" id="UP000256345"/>
    </source>
</evidence>
<evidence type="ECO:0000256" key="6">
    <source>
        <dbReference type="ARBA" id="ARBA00023002"/>
    </source>
</evidence>
<reference evidence="10 11" key="1">
    <citation type="submission" date="2018-08" db="EMBL/GenBank/DDBJ databases">
        <title>Genomic Encyclopedia of Archaeal and Bacterial Type Strains, Phase II (KMG-II): from individual species to whole genera.</title>
        <authorList>
            <person name="Goeker M."/>
        </authorList>
    </citation>
    <scope>NUCLEOTIDE SEQUENCE [LARGE SCALE GENOMIC DNA]</scope>
    <source>
        <strain evidence="10 11">DSM 2261</strain>
    </source>
</reference>
<keyword evidence="2 8" id="KW-0349">Heme</keyword>
<dbReference type="PANTHER" id="PTHR30600:SF10">
    <property type="entry name" value="BLL6722 PROTEIN"/>
    <property type="match status" value="1"/>
</dbReference>
<evidence type="ECO:0000256" key="2">
    <source>
        <dbReference type="ARBA" id="ARBA00022617"/>
    </source>
</evidence>
<keyword evidence="6" id="KW-0560">Oxidoreductase</keyword>
<dbReference type="Gene3D" id="1.10.760.10">
    <property type="entry name" value="Cytochrome c-like domain"/>
    <property type="match status" value="2"/>
</dbReference>
<name>A0ABX9KCD2_9BACT</name>
<evidence type="ECO:0000256" key="3">
    <source>
        <dbReference type="ARBA" id="ARBA00022723"/>
    </source>
</evidence>
<gene>
    <name evidence="10" type="ORF">ATI61_101627</name>
</gene>
<dbReference type="InterPro" id="IPR036909">
    <property type="entry name" value="Cyt_c-like_dom_sf"/>
</dbReference>
<dbReference type="InterPro" id="IPR009056">
    <property type="entry name" value="Cyt_c-like_dom"/>
</dbReference>
<keyword evidence="4" id="KW-0732">Signal</keyword>
<evidence type="ECO:0000313" key="10">
    <source>
        <dbReference type="EMBL" id="REG37640.1"/>
    </source>
</evidence>
<evidence type="ECO:0000259" key="9">
    <source>
        <dbReference type="PROSITE" id="PS51007"/>
    </source>
</evidence>
<dbReference type="PANTHER" id="PTHR30600">
    <property type="entry name" value="CYTOCHROME C PEROXIDASE-RELATED"/>
    <property type="match status" value="1"/>
</dbReference>
<evidence type="ECO:0000256" key="5">
    <source>
        <dbReference type="ARBA" id="ARBA00022764"/>
    </source>
</evidence>
<dbReference type="Pfam" id="PF03150">
    <property type="entry name" value="CCP_MauG"/>
    <property type="match status" value="1"/>
</dbReference>
<dbReference type="GO" id="GO:0004601">
    <property type="term" value="F:peroxidase activity"/>
    <property type="evidence" value="ECO:0007669"/>
    <property type="project" value="UniProtKB-KW"/>
</dbReference>
<keyword evidence="5" id="KW-0574">Periplasm</keyword>
<evidence type="ECO:0000256" key="8">
    <source>
        <dbReference type="PROSITE-ProRule" id="PRU00433"/>
    </source>
</evidence>
<dbReference type="Proteomes" id="UP000256345">
    <property type="component" value="Unassembled WGS sequence"/>
</dbReference>
<evidence type="ECO:0000256" key="4">
    <source>
        <dbReference type="ARBA" id="ARBA00022729"/>
    </source>
</evidence>
<dbReference type="InterPro" id="IPR004852">
    <property type="entry name" value="Di-haem_cyt_c_peroxidsae"/>
</dbReference>
<dbReference type="RefSeq" id="WP_075335989.1">
    <property type="nucleotide sequence ID" value="NZ_CP011509.1"/>
</dbReference>
<keyword evidence="10" id="KW-0575">Peroxidase</keyword>
<keyword evidence="11" id="KW-1185">Reference proteome</keyword>
<dbReference type="PIRSF" id="PIRSF000294">
    <property type="entry name" value="Cytochrome-c_peroxidase"/>
    <property type="match status" value="1"/>
</dbReference>
<feature type="domain" description="Cytochrome c" evidence="9">
    <location>
        <begin position="39"/>
        <end position="140"/>
    </location>
</feature>
<sequence length="324" mass="34595">MFRPPLALALWGALSAASCTKPAPAPSGAPDVVAVSEDPRVALGRRLFFDTRLSGDGSLSCASCHEPRKRFSDGRAVAVGRGQGRLKRNTPALLNLEARGPYFWDGRAATLEEQALLPLTDPQEMARDLASLERELAVDPEYAARFQEAFGALGVTRDTLASALAAFERTLVSTGSRYDRYLEGDRSALTAEEVRGLGIFTGKGECTTCHGGPLLTDNGFHNIGVAGDDPGRFEAEPTPRATFKTPSLREVARTAPYFHDGSAATLEDVIEHYARGGEPLAKGARDIHPLHLSASEKRELAAFLRSLDGVEAGLPLTNLSGAEP</sequence>
<comment type="caution">
    <text evidence="10">The sequence shown here is derived from an EMBL/GenBank/DDBJ whole genome shotgun (WGS) entry which is preliminary data.</text>
</comment>
<dbReference type="EMBL" id="QUMU01000001">
    <property type="protein sequence ID" value="REG37640.1"/>
    <property type="molecule type" value="Genomic_DNA"/>
</dbReference>
<protein>
    <submittedName>
        <fullName evidence="10">Cytochrome c peroxidase</fullName>
    </submittedName>
</protein>
<comment type="subcellular location">
    <subcellularLocation>
        <location evidence="1">Periplasm</location>
    </subcellularLocation>
</comment>
<organism evidence="10 11">
    <name type="scientific">Archangium gephyra</name>
    <dbReference type="NCBI Taxonomy" id="48"/>
    <lineage>
        <taxon>Bacteria</taxon>
        <taxon>Pseudomonadati</taxon>
        <taxon>Myxococcota</taxon>
        <taxon>Myxococcia</taxon>
        <taxon>Myxococcales</taxon>
        <taxon>Cystobacterineae</taxon>
        <taxon>Archangiaceae</taxon>
        <taxon>Archangium</taxon>
    </lineage>
</organism>